<keyword evidence="3 5" id="KW-0732">Signal</keyword>
<feature type="chain" id="PRO_5045855563" evidence="5">
    <location>
        <begin position="18"/>
        <end position="312"/>
    </location>
</feature>
<dbReference type="Pfam" id="PF03888">
    <property type="entry name" value="MucB_RseB"/>
    <property type="match status" value="1"/>
</dbReference>
<evidence type="ECO:0000313" key="9">
    <source>
        <dbReference type="Proteomes" id="UP000596252"/>
    </source>
</evidence>
<dbReference type="PANTHER" id="PTHR38782:SF1">
    <property type="entry name" value="SIGMA-E FACTOR REGULATORY PROTEIN RSEB"/>
    <property type="match status" value="1"/>
</dbReference>
<dbReference type="PIRSF" id="PIRSF005427">
    <property type="entry name" value="RseB"/>
    <property type="match status" value="1"/>
</dbReference>
<reference evidence="8 9" key="1">
    <citation type="journal article" date="2012" name="Antonie Van Leeuwenhoek">
        <title>Shewanella litorisediminis sp. nov., a gammaproteobacterium isolated from a tidal flat sediment.</title>
        <authorList>
            <person name="Lee M.H."/>
            <person name="Yoon J.H."/>
        </authorList>
    </citation>
    <scope>NUCLEOTIDE SEQUENCE [LARGE SCALE GENOMIC DNA]</scope>
    <source>
        <strain evidence="8 9">SMK1-12</strain>
    </source>
</reference>
<evidence type="ECO:0000256" key="4">
    <source>
        <dbReference type="ARBA" id="ARBA00022764"/>
    </source>
</evidence>
<dbReference type="Pfam" id="PF17188">
    <property type="entry name" value="MucB_RseB_C"/>
    <property type="match status" value="1"/>
</dbReference>
<proteinExistence type="inferred from homology"/>
<feature type="domain" description="MucB/RseB C-terminal" evidence="7">
    <location>
        <begin position="212"/>
        <end position="306"/>
    </location>
</feature>
<keyword evidence="4" id="KW-0574">Periplasm</keyword>
<dbReference type="EMBL" id="CP069213">
    <property type="protein sequence ID" value="QRH02622.1"/>
    <property type="molecule type" value="Genomic_DNA"/>
</dbReference>
<comment type="subcellular location">
    <subcellularLocation>
        <location evidence="1">Periplasm</location>
    </subcellularLocation>
</comment>
<evidence type="ECO:0000259" key="7">
    <source>
        <dbReference type="Pfam" id="PF17188"/>
    </source>
</evidence>
<dbReference type="InterPro" id="IPR033436">
    <property type="entry name" value="MucB/RseB_C"/>
</dbReference>
<protein>
    <submittedName>
        <fullName evidence="8">MucB/RseB C-terminal domain-containing protein</fullName>
    </submittedName>
</protein>
<dbReference type="InterPro" id="IPR005588">
    <property type="entry name" value="MucB_RseB"/>
</dbReference>
<accession>A0ABX7G5Z2</accession>
<evidence type="ECO:0000256" key="5">
    <source>
        <dbReference type="SAM" id="SignalP"/>
    </source>
</evidence>
<evidence type="ECO:0000259" key="6">
    <source>
        <dbReference type="Pfam" id="PF03888"/>
    </source>
</evidence>
<feature type="signal peptide" evidence="5">
    <location>
        <begin position="1"/>
        <end position="17"/>
    </location>
</feature>
<evidence type="ECO:0000313" key="8">
    <source>
        <dbReference type="EMBL" id="QRH02622.1"/>
    </source>
</evidence>
<comment type="similarity">
    <text evidence="2">Belongs to the RseB family.</text>
</comment>
<dbReference type="RefSeq" id="WP_203326218.1">
    <property type="nucleotide sequence ID" value="NZ_CP069213.1"/>
</dbReference>
<name>A0ABX7G5Z2_9GAMM</name>
<dbReference type="Gene3D" id="3.30.200.100">
    <property type="entry name" value="MucB/RseB, C-terminal domain"/>
    <property type="match status" value="1"/>
</dbReference>
<sequence length="312" mass="34913">MRSILLALVVMVLPVSAQDLSAKAWLEEMSRALNQEQFKMSVIHLQADHIRPLVYLHGKVNGQEVAFLEHLNGPIKNAVRIDNRVTFIEHDQPAFTVNADRIQGLWPAVFASAPSAIEAGYQFVLGGRSRIAGRPGQLVRFIPNDPHRYPLQVWVDMETYLPLRYELLTDEKDLLEQIMVVELLVLEEPAPLLVEAAKQDWPPVINQLDRHDGQNWTFTWLPEGFKVVARDHHRLMGSQEPVEYVAITDGIANISVYVGRAGNVPMPDELMTRNGLGLVSEKVGNAEVVAVGRVPMATLSRIIRSLALDKSS</sequence>
<evidence type="ECO:0000256" key="3">
    <source>
        <dbReference type="ARBA" id="ARBA00022729"/>
    </source>
</evidence>
<dbReference type="PANTHER" id="PTHR38782">
    <property type="match status" value="1"/>
</dbReference>
<dbReference type="Gene3D" id="2.50.20.10">
    <property type="entry name" value="Lipoprotein localisation LolA/LolB/LppX"/>
    <property type="match status" value="1"/>
</dbReference>
<dbReference type="InterPro" id="IPR038484">
    <property type="entry name" value="MucB/RseB_C_sf"/>
</dbReference>
<dbReference type="Proteomes" id="UP000596252">
    <property type="component" value="Chromosome"/>
</dbReference>
<gene>
    <name evidence="8" type="ORF">JQC75_04150</name>
</gene>
<evidence type="ECO:0000256" key="2">
    <source>
        <dbReference type="ARBA" id="ARBA00008150"/>
    </source>
</evidence>
<organism evidence="8 9">
    <name type="scientific">Shewanella litorisediminis</name>
    <dbReference type="NCBI Taxonomy" id="1173586"/>
    <lineage>
        <taxon>Bacteria</taxon>
        <taxon>Pseudomonadati</taxon>
        <taxon>Pseudomonadota</taxon>
        <taxon>Gammaproteobacteria</taxon>
        <taxon>Alteromonadales</taxon>
        <taxon>Shewanellaceae</taxon>
        <taxon>Shewanella</taxon>
    </lineage>
</organism>
<dbReference type="InterPro" id="IPR033434">
    <property type="entry name" value="MucB/RseB_N"/>
</dbReference>
<evidence type="ECO:0000256" key="1">
    <source>
        <dbReference type="ARBA" id="ARBA00004418"/>
    </source>
</evidence>
<keyword evidence="9" id="KW-1185">Reference proteome</keyword>
<feature type="domain" description="MucB/RseB N-terminal" evidence="6">
    <location>
        <begin position="21"/>
        <end position="204"/>
    </location>
</feature>
<dbReference type="CDD" id="cd16327">
    <property type="entry name" value="RseB"/>
    <property type="match status" value="1"/>
</dbReference>